<protein>
    <submittedName>
        <fullName evidence="2">Heterokaryon incompatibility protein-domain-containing protein</fullName>
    </submittedName>
</protein>
<name>A0AAN6SPN0_9PEZI</name>
<feature type="non-terminal residue" evidence="2">
    <location>
        <position position="1"/>
    </location>
</feature>
<dbReference type="EMBL" id="MU854461">
    <property type="protein sequence ID" value="KAK4034905.1"/>
    <property type="molecule type" value="Genomic_DNA"/>
</dbReference>
<reference evidence="3" key="1">
    <citation type="journal article" date="2023" name="Mol. Phylogenet. Evol.">
        <title>Genome-scale phylogeny and comparative genomics of the fungal order Sordariales.</title>
        <authorList>
            <person name="Hensen N."/>
            <person name="Bonometti L."/>
            <person name="Westerberg I."/>
            <person name="Brannstrom I.O."/>
            <person name="Guillou S."/>
            <person name="Cros-Aarteil S."/>
            <person name="Calhoun S."/>
            <person name="Haridas S."/>
            <person name="Kuo A."/>
            <person name="Mondo S."/>
            <person name="Pangilinan J."/>
            <person name="Riley R."/>
            <person name="LaButti K."/>
            <person name="Andreopoulos B."/>
            <person name="Lipzen A."/>
            <person name="Chen C."/>
            <person name="Yan M."/>
            <person name="Daum C."/>
            <person name="Ng V."/>
            <person name="Clum A."/>
            <person name="Steindorff A."/>
            <person name="Ohm R.A."/>
            <person name="Martin F."/>
            <person name="Silar P."/>
            <person name="Natvig D.O."/>
            <person name="Lalanne C."/>
            <person name="Gautier V."/>
            <person name="Ament-Velasquez S.L."/>
            <person name="Kruys A."/>
            <person name="Hutchinson M.I."/>
            <person name="Powell A.J."/>
            <person name="Barry K."/>
            <person name="Miller A.N."/>
            <person name="Grigoriev I.V."/>
            <person name="Debuchy R."/>
            <person name="Gladieux P."/>
            <person name="Hiltunen Thoren M."/>
            <person name="Johannesson H."/>
        </authorList>
    </citation>
    <scope>NUCLEOTIDE SEQUENCE [LARGE SCALE GENOMIC DNA]</scope>
    <source>
        <strain evidence="3">CBS 284.82</strain>
    </source>
</reference>
<feature type="domain" description="Heterokaryon incompatibility" evidence="1">
    <location>
        <begin position="76"/>
        <end position="243"/>
    </location>
</feature>
<organism evidence="2 3">
    <name type="scientific">Parachaetomium inaequale</name>
    <dbReference type="NCBI Taxonomy" id="2588326"/>
    <lineage>
        <taxon>Eukaryota</taxon>
        <taxon>Fungi</taxon>
        <taxon>Dikarya</taxon>
        <taxon>Ascomycota</taxon>
        <taxon>Pezizomycotina</taxon>
        <taxon>Sordariomycetes</taxon>
        <taxon>Sordariomycetidae</taxon>
        <taxon>Sordariales</taxon>
        <taxon>Chaetomiaceae</taxon>
        <taxon>Parachaetomium</taxon>
    </lineage>
</organism>
<dbReference type="PANTHER" id="PTHR33112:SF16">
    <property type="entry name" value="HETEROKARYON INCOMPATIBILITY DOMAIN-CONTAINING PROTEIN"/>
    <property type="match status" value="1"/>
</dbReference>
<sequence length="573" mass="63679">RMTRPIPRHALEDRCIPFILSNLQACSEKCQHSRHGHAEADFLPTRLIDVRGAKLAIIETTSLAAASSRAGRDSRYLTLSYCWGNPEQAKSQLKLSSVSEDRLKREFLFGDMSPIQQDAVALTRTLGVPYLWIDALCIRQGDAADWARESSQMHRIYAGSYATICALASASCQEGFLTRGRNPFTITLPYAGVYYPEDDLRRPSTFEIGHSAIYSDDTPSHGEVVVSEIESSRWSSRGWTFQEGIMSTRTIYFSRLGLIFACSQGTKTELGNEVRTEDNDDARFMLDRISNPSSSRADLYDLWNGQVVLGYSRRELTSPTNALPALSGLAQRFAAALTGDQYVAGMWSGDLIKGLSWSAENRPHKTLSGLTRALEQPSAAYYIAPSWSWAGRGPISFFTTGDRSLDPWLGWKSPTIRSECDNLATATVPQGVDRFGQISHGELSLTAHAFPLGSIAAYSDEARRDNSPIGEYVCHREEDGISVMFMCYLDWEPSGDQEDWARNLMLVMTGSVETAAEKSGRYRAFVETDPCGLIVHPIKAGDAYLRVGTFDRAERGILTGFLKRTLRRISGFR</sequence>
<gene>
    <name evidence="2" type="ORF">C8A01DRAFT_18348</name>
</gene>
<comment type="caution">
    <text evidence="2">The sequence shown here is derived from an EMBL/GenBank/DDBJ whole genome shotgun (WGS) entry which is preliminary data.</text>
</comment>
<accession>A0AAN6SPN0</accession>
<dbReference type="Pfam" id="PF06985">
    <property type="entry name" value="HET"/>
    <property type="match status" value="1"/>
</dbReference>
<dbReference type="InterPro" id="IPR010730">
    <property type="entry name" value="HET"/>
</dbReference>
<evidence type="ECO:0000313" key="2">
    <source>
        <dbReference type="EMBL" id="KAK4034905.1"/>
    </source>
</evidence>
<evidence type="ECO:0000313" key="3">
    <source>
        <dbReference type="Proteomes" id="UP001303115"/>
    </source>
</evidence>
<dbReference type="PANTHER" id="PTHR33112">
    <property type="entry name" value="DOMAIN PROTEIN, PUTATIVE-RELATED"/>
    <property type="match status" value="1"/>
</dbReference>
<evidence type="ECO:0000259" key="1">
    <source>
        <dbReference type="Pfam" id="PF06985"/>
    </source>
</evidence>
<keyword evidence="3" id="KW-1185">Reference proteome</keyword>
<proteinExistence type="predicted"/>
<dbReference type="AlphaFoldDB" id="A0AAN6SPN0"/>
<dbReference type="Proteomes" id="UP001303115">
    <property type="component" value="Unassembled WGS sequence"/>
</dbReference>